<sequence length="117" mass="12073">MELFAMVAAALPLAGGPLAAALLVVRRRPALRTARAARTPSRLAEELRAVAEVLPRVRPVLLTPPKRATVEPGPALGPCRSCHAAAVPRPRRPPAPDELTAEPTAASPAPACAACTP</sequence>
<dbReference type="Proteomes" id="UP001236014">
    <property type="component" value="Chromosome"/>
</dbReference>
<evidence type="ECO:0000256" key="1">
    <source>
        <dbReference type="SAM" id="MobiDB-lite"/>
    </source>
</evidence>
<dbReference type="KEGG" id="acab:QRX50_40265"/>
<name>A0A9Y2IED2_9PSEU</name>
<feature type="region of interest" description="Disordered" evidence="1">
    <location>
        <begin position="65"/>
        <end position="117"/>
    </location>
</feature>
<keyword evidence="3" id="KW-1185">Reference proteome</keyword>
<protein>
    <submittedName>
        <fullName evidence="2">Uncharacterized protein</fullName>
    </submittedName>
</protein>
<accession>A0A9Y2IED2</accession>
<gene>
    <name evidence="2" type="ORF">QRX50_40265</name>
</gene>
<dbReference type="AlphaFoldDB" id="A0A9Y2IED2"/>
<organism evidence="2 3">
    <name type="scientific">Amycolatopsis carbonis</name>
    <dbReference type="NCBI Taxonomy" id="715471"/>
    <lineage>
        <taxon>Bacteria</taxon>
        <taxon>Bacillati</taxon>
        <taxon>Actinomycetota</taxon>
        <taxon>Actinomycetes</taxon>
        <taxon>Pseudonocardiales</taxon>
        <taxon>Pseudonocardiaceae</taxon>
        <taxon>Amycolatopsis</taxon>
    </lineage>
</organism>
<proteinExistence type="predicted"/>
<reference evidence="2 3" key="1">
    <citation type="submission" date="2023-06" db="EMBL/GenBank/DDBJ databases">
        <authorList>
            <person name="Oyuntsetseg B."/>
            <person name="Kim S.B."/>
        </authorList>
    </citation>
    <scope>NUCLEOTIDE SEQUENCE [LARGE SCALE GENOMIC DNA]</scope>
    <source>
        <strain evidence="2 3">2-15</strain>
    </source>
</reference>
<feature type="compositionally biased region" description="Low complexity" evidence="1">
    <location>
        <begin position="101"/>
        <end position="117"/>
    </location>
</feature>
<dbReference type="RefSeq" id="WP_285968320.1">
    <property type="nucleotide sequence ID" value="NZ_CP127294.1"/>
</dbReference>
<dbReference type="EMBL" id="CP127294">
    <property type="protein sequence ID" value="WIX77580.1"/>
    <property type="molecule type" value="Genomic_DNA"/>
</dbReference>
<evidence type="ECO:0000313" key="3">
    <source>
        <dbReference type="Proteomes" id="UP001236014"/>
    </source>
</evidence>
<evidence type="ECO:0000313" key="2">
    <source>
        <dbReference type="EMBL" id="WIX77580.1"/>
    </source>
</evidence>